<evidence type="ECO:0000256" key="2">
    <source>
        <dbReference type="ARBA" id="ARBA00022741"/>
    </source>
</evidence>
<dbReference type="PANTHER" id="PTHR30455:SF2">
    <property type="entry name" value="TRANSCRIPTIONAL REPRESSOR NRDR"/>
    <property type="match status" value="1"/>
</dbReference>
<dbReference type="EMBL" id="MEZN01000019">
    <property type="protein sequence ID" value="OGD56268.1"/>
    <property type="molecule type" value="Genomic_DNA"/>
</dbReference>
<keyword evidence="7" id="KW-0479">Metal-binding</keyword>
<dbReference type="InterPro" id="IPR003796">
    <property type="entry name" value="RNR_NrdR-like"/>
</dbReference>
<keyword evidence="1 7" id="KW-0678">Repressor</keyword>
<evidence type="ECO:0000256" key="1">
    <source>
        <dbReference type="ARBA" id="ARBA00022491"/>
    </source>
</evidence>
<keyword evidence="7" id="KW-0862">Zinc</keyword>
<evidence type="ECO:0000256" key="4">
    <source>
        <dbReference type="ARBA" id="ARBA00023015"/>
    </source>
</evidence>
<keyword evidence="4 7" id="KW-0805">Transcription regulation</keyword>
<keyword evidence="6 7" id="KW-0804">Transcription</keyword>
<dbReference type="PANTHER" id="PTHR30455">
    <property type="entry name" value="TRANSCRIPTIONAL REPRESSOR NRDR"/>
    <property type="match status" value="1"/>
</dbReference>
<dbReference type="HAMAP" id="MF_00440">
    <property type="entry name" value="NrdR"/>
    <property type="match status" value="1"/>
</dbReference>
<dbReference type="Proteomes" id="UP000176791">
    <property type="component" value="Unassembled WGS sequence"/>
</dbReference>
<comment type="caution">
    <text evidence="9">The sequence shown here is derived from an EMBL/GenBank/DDBJ whole genome shotgun (WGS) entry which is preliminary data.</text>
</comment>
<dbReference type="NCBIfam" id="TIGR00244">
    <property type="entry name" value="transcriptional regulator NrdR"/>
    <property type="match status" value="1"/>
</dbReference>
<comment type="cofactor">
    <cofactor evidence="7">
        <name>Zn(2+)</name>
        <dbReference type="ChEBI" id="CHEBI:29105"/>
    </cofactor>
    <text evidence="7">Binds 1 zinc ion.</text>
</comment>
<dbReference type="PROSITE" id="PS51161">
    <property type="entry name" value="ATP_CONE"/>
    <property type="match status" value="1"/>
</dbReference>
<sequence>MKCPFCHHDDSSVLESRDSEDGRVTRRRRECGDCHKRFTSYERVEGLQLLVVKKNGGREQFDREKVRRGITRACEKRPVASDLIDDAVDQVEQEMLKKTSSEVTSRLIGNAILRRLKKIDKVAYVRFASVYLDFDEIDDFAQLVKEIK</sequence>
<comment type="similarity">
    <text evidence="7">Belongs to the NrdR family.</text>
</comment>
<evidence type="ECO:0000313" key="10">
    <source>
        <dbReference type="Proteomes" id="UP000176791"/>
    </source>
</evidence>
<gene>
    <name evidence="7" type="primary">nrdR</name>
    <name evidence="9" type="ORF">A3E73_02410</name>
</gene>
<dbReference type="Pfam" id="PF22811">
    <property type="entry name" value="Zn_ribbon_NrdR"/>
    <property type="match status" value="1"/>
</dbReference>
<name>A0A1F5DM93_9BACT</name>
<feature type="domain" description="ATP-cone" evidence="8">
    <location>
        <begin position="49"/>
        <end position="139"/>
    </location>
</feature>
<dbReference type="AlphaFoldDB" id="A0A1F5DM93"/>
<dbReference type="Pfam" id="PF03477">
    <property type="entry name" value="ATP-cone"/>
    <property type="match status" value="1"/>
</dbReference>
<evidence type="ECO:0000256" key="7">
    <source>
        <dbReference type="HAMAP-Rule" id="MF_00440"/>
    </source>
</evidence>
<evidence type="ECO:0000259" key="8">
    <source>
        <dbReference type="PROSITE" id="PS51161"/>
    </source>
</evidence>
<organism evidence="9 10">
    <name type="scientific">Candidatus Beckwithbacteria bacterium RIFCSPHIGHO2_12_FULL_47_17</name>
    <dbReference type="NCBI Taxonomy" id="1797460"/>
    <lineage>
        <taxon>Bacteria</taxon>
        <taxon>Candidatus Beckwithiibacteriota</taxon>
    </lineage>
</organism>
<comment type="function">
    <text evidence="7">Negatively regulates transcription of bacterial ribonucleotide reductase nrd genes and operons by binding to NrdR-boxes.</text>
</comment>
<reference evidence="9 10" key="1">
    <citation type="journal article" date="2016" name="Nat. Commun.">
        <title>Thousands of microbial genomes shed light on interconnected biogeochemical processes in an aquifer system.</title>
        <authorList>
            <person name="Anantharaman K."/>
            <person name="Brown C.T."/>
            <person name="Hug L.A."/>
            <person name="Sharon I."/>
            <person name="Castelle C.J."/>
            <person name="Probst A.J."/>
            <person name="Thomas B.C."/>
            <person name="Singh A."/>
            <person name="Wilkins M.J."/>
            <person name="Karaoz U."/>
            <person name="Brodie E.L."/>
            <person name="Williams K.H."/>
            <person name="Hubbard S.S."/>
            <person name="Banfield J.F."/>
        </authorList>
    </citation>
    <scope>NUCLEOTIDE SEQUENCE [LARGE SCALE GENOMIC DNA]</scope>
</reference>
<proteinExistence type="inferred from homology"/>
<keyword evidence="2 7" id="KW-0547">Nucleotide-binding</keyword>
<dbReference type="InterPro" id="IPR005144">
    <property type="entry name" value="ATP-cone_dom"/>
</dbReference>
<dbReference type="GO" id="GO:0008270">
    <property type="term" value="F:zinc ion binding"/>
    <property type="evidence" value="ECO:0007669"/>
    <property type="project" value="UniProtKB-UniRule"/>
</dbReference>
<accession>A0A1F5DM93</accession>
<dbReference type="InterPro" id="IPR055173">
    <property type="entry name" value="NrdR-like_N"/>
</dbReference>
<keyword evidence="3 7" id="KW-0067">ATP-binding</keyword>
<keyword evidence="7" id="KW-0863">Zinc-finger</keyword>
<evidence type="ECO:0000313" key="9">
    <source>
        <dbReference type="EMBL" id="OGD56268.1"/>
    </source>
</evidence>
<feature type="zinc finger region" evidence="7">
    <location>
        <begin position="3"/>
        <end position="34"/>
    </location>
</feature>
<dbReference type="GO" id="GO:0045892">
    <property type="term" value="P:negative regulation of DNA-templated transcription"/>
    <property type="evidence" value="ECO:0007669"/>
    <property type="project" value="UniProtKB-UniRule"/>
</dbReference>
<dbReference type="STRING" id="1797460.A3E73_02410"/>
<evidence type="ECO:0000256" key="3">
    <source>
        <dbReference type="ARBA" id="ARBA00022840"/>
    </source>
</evidence>
<protein>
    <recommendedName>
        <fullName evidence="7">Transcriptional repressor NrdR</fullName>
    </recommendedName>
</protein>
<keyword evidence="5 7" id="KW-0238">DNA-binding</keyword>
<evidence type="ECO:0000256" key="5">
    <source>
        <dbReference type="ARBA" id="ARBA00023125"/>
    </source>
</evidence>
<dbReference type="GO" id="GO:0003677">
    <property type="term" value="F:DNA binding"/>
    <property type="evidence" value="ECO:0007669"/>
    <property type="project" value="UniProtKB-KW"/>
</dbReference>
<dbReference type="GO" id="GO:0005524">
    <property type="term" value="F:ATP binding"/>
    <property type="evidence" value="ECO:0007669"/>
    <property type="project" value="UniProtKB-UniRule"/>
</dbReference>
<evidence type="ECO:0000256" key="6">
    <source>
        <dbReference type="ARBA" id="ARBA00023163"/>
    </source>
</evidence>